<evidence type="ECO:0000256" key="5">
    <source>
        <dbReference type="ARBA" id="ARBA00022692"/>
    </source>
</evidence>
<evidence type="ECO:0000313" key="9">
    <source>
        <dbReference type="EMBL" id="SFJ49213.1"/>
    </source>
</evidence>
<comment type="similarity">
    <text evidence="2">Belongs to the auxin efflux carrier (TC 2.A.69) family.</text>
</comment>
<feature type="transmembrane region" description="Helical" evidence="8">
    <location>
        <begin position="161"/>
        <end position="177"/>
    </location>
</feature>
<feature type="transmembrane region" description="Helical" evidence="8">
    <location>
        <begin position="6"/>
        <end position="24"/>
    </location>
</feature>
<dbReference type="InterPro" id="IPR038770">
    <property type="entry name" value="Na+/solute_symporter_sf"/>
</dbReference>
<dbReference type="Pfam" id="PF03547">
    <property type="entry name" value="Mem_trans"/>
    <property type="match status" value="1"/>
</dbReference>
<evidence type="ECO:0000313" key="10">
    <source>
        <dbReference type="Proteomes" id="UP000199545"/>
    </source>
</evidence>
<feature type="transmembrane region" description="Helical" evidence="8">
    <location>
        <begin position="189"/>
        <end position="211"/>
    </location>
</feature>
<evidence type="ECO:0000256" key="1">
    <source>
        <dbReference type="ARBA" id="ARBA00004651"/>
    </source>
</evidence>
<evidence type="ECO:0008006" key="11">
    <source>
        <dbReference type="Google" id="ProtNLM"/>
    </source>
</evidence>
<sequence length="300" mass="33390">MVILEVLVPIFFIFGVGYLGQKCIGFDTKTLSTMSLYLLSPFLTFRAFYQNKLTMEYLYICLYSLLLCFILIVVVYLIGWIRKYNKQETCGLVLASAFMNNGNYGTPLVLFVYGTAGFHYAVAMMVIQQLVMCTIGVYYAAKGSVKHNDVQAALRQVVRMPIVYGAIAGLVFQYMHIPLSKPMLQSIDMIADAAIPTIMIVLGMQLAKISLRKISWEKISLSLVIRLVLSPIVAFALVSFWPIPDLLKEIMIVMAAMPTAANTTMYALQYETEPELVSGATLLSTNLSLVTLPVLLLLLS</sequence>
<keyword evidence="7 8" id="KW-0472">Membrane</keyword>
<protein>
    <recommendedName>
        <fullName evidence="11">AEC family transporter</fullName>
    </recommendedName>
</protein>
<evidence type="ECO:0000256" key="6">
    <source>
        <dbReference type="ARBA" id="ARBA00022989"/>
    </source>
</evidence>
<evidence type="ECO:0000256" key="8">
    <source>
        <dbReference type="SAM" id="Phobius"/>
    </source>
</evidence>
<evidence type="ECO:0000256" key="7">
    <source>
        <dbReference type="ARBA" id="ARBA00023136"/>
    </source>
</evidence>
<keyword evidence="6 8" id="KW-1133">Transmembrane helix</keyword>
<keyword evidence="5 8" id="KW-0812">Transmembrane</keyword>
<keyword evidence="10" id="KW-1185">Reference proteome</keyword>
<dbReference type="EMBL" id="FORR01000011">
    <property type="protein sequence ID" value="SFJ49213.1"/>
    <property type="molecule type" value="Genomic_DNA"/>
</dbReference>
<dbReference type="Proteomes" id="UP000199545">
    <property type="component" value="Unassembled WGS sequence"/>
</dbReference>
<feature type="transmembrane region" description="Helical" evidence="8">
    <location>
        <begin position="90"/>
        <end position="114"/>
    </location>
</feature>
<proteinExistence type="inferred from homology"/>
<feature type="transmembrane region" description="Helical" evidence="8">
    <location>
        <begin position="120"/>
        <end position="141"/>
    </location>
</feature>
<evidence type="ECO:0000256" key="4">
    <source>
        <dbReference type="ARBA" id="ARBA00022475"/>
    </source>
</evidence>
<dbReference type="OrthoDB" id="148377at2"/>
<feature type="transmembrane region" description="Helical" evidence="8">
    <location>
        <begin position="280"/>
        <end position="299"/>
    </location>
</feature>
<dbReference type="GO" id="GO:0055085">
    <property type="term" value="P:transmembrane transport"/>
    <property type="evidence" value="ECO:0007669"/>
    <property type="project" value="InterPro"/>
</dbReference>
<comment type="subcellular location">
    <subcellularLocation>
        <location evidence="1">Cell membrane</location>
        <topology evidence="1">Multi-pass membrane protein</topology>
    </subcellularLocation>
</comment>
<feature type="transmembrane region" description="Helical" evidence="8">
    <location>
        <begin position="223"/>
        <end position="244"/>
    </location>
</feature>
<dbReference type="PANTHER" id="PTHR36838:SF1">
    <property type="entry name" value="SLR1864 PROTEIN"/>
    <property type="match status" value="1"/>
</dbReference>
<keyword evidence="3" id="KW-0813">Transport</keyword>
<accession>A0A1I3RRN7</accession>
<gene>
    <name evidence="9" type="ORF">SAMN05421852_1114</name>
</gene>
<reference evidence="9 10" key="1">
    <citation type="submission" date="2016-10" db="EMBL/GenBank/DDBJ databases">
        <authorList>
            <person name="de Groot N.N."/>
        </authorList>
    </citation>
    <scope>NUCLEOTIDE SEQUENCE [LARGE SCALE GENOMIC DNA]</scope>
    <source>
        <strain evidence="9 10">DSM 44778</strain>
    </source>
</reference>
<evidence type="ECO:0000256" key="3">
    <source>
        <dbReference type="ARBA" id="ARBA00022448"/>
    </source>
</evidence>
<dbReference type="InterPro" id="IPR004776">
    <property type="entry name" value="Mem_transp_PIN-like"/>
</dbReference>
<name>A0A1I3RRN7_9BACL</name>
<dbReference type="STRING" id="46223.SAMN05421852_1114"/>
<dbReference type="GO" id="GO:0005886">
    <property type="term" value="C:plasma membrane"/>
    <property type="evidence" value="ECO:0007669"/>
    <property type="project" value="UniProtKB-SubCell"/>
</dbReference>
<evidence type="ECO:0000256" key="2">
    <source>
        <dbReference type="ARBA" id="ARBA00010145"/>
    </source>
</evidence>
<organism evidence="9 10">
    <name type="scientific">Thermoflavimicrobium dichotomicum</name>
    <dbReference type="NCBI Taxonomy" id="46223"/>
    <lineage>
        <taxon>Bacteria</taxon>
        <taxon>Bacillati</taxon>
        <taxon>Bacillota</taxon>
        <taxon>Bacilli</taxon>
        <taxon>Bacillales</taxon>
        <taxon>Thermoactinomycetaceae</taxon>
        <taxon>Thermoflavimicrobium</taxon>
    </lineage>
</organism>
<dbReference type="Gene3D" id="1.20.1530.20">
    <property type="match status" value="1"/>
</dbReference>
<dbReference type="RefSeq" id="WP_093230442.1">
    <property type="nucleotide sequence ID" value="NZ_FORR01000011.1"/>
</dbReference>
<feature type="transmembrane region" description="Helical" evidence="8">
    <location>
        <begin position="57"/>
        <end position="78"/>
    </location>
</feature>
<keyword evidence="4" id="KW-1003">Cell membrane</keyword>
<dbReference type="AlphaFoldDB" id="A0A1I3RRN7"/>
<dbReference type="PANTHER" id="PTHR36838">
    <property type="entry name" value="AUXIN EFFLUX CARRIER FAMILY PROTEIN"/>
    <property type="match status" value="1"/>
</dbReference>